<dbReference type="AlphaFoldDB" id="A0A3B0TQK5"/>
<organism evidence="1">
    <name type="scientific">hydrothermal vent metagenome</name>
    <dbReference type="NCBI Taxonomy" id="652676"/>
    <lineage>
        <taxon>unclassified sequences</taxon>
        <taxon>metagenomes</taxon>
        <taxon>ecological metagenomes</taxon>
    </lineage>
</organism>
<protein>
    <submittedName>
        <fullName evidence="1">Uncharacterized protein</fullName>
    </submittedName>
</protein>
<accession>A0A3B0TQK5</accession>
<evidence type="ECO:0000313" key="1">
    <source>
        <dbReference type="EMBL" id="VAW20915.1"/>
    </source>
</evidence>
<reference evidence="1" key="1">
    <citation type="submission" date="2018-06" db="EMBL/GenBank/DDBJ databases">
        <authorList>
            <person name="Zhirakovskaya E."/>
        </authorList>
    </citation>
    <scope>NUCLEOTIDE SEQUENCE</scope>
</reference>
<dbReference type="EMBL" id="UOEQ01000310">
    <property type="protein sequence ID" value="VAW20915.1"/>
    <property type="molecule type" value="Genomic_DNA"/>
</dbReference>
<gene>
    <name evidence="1" type="ORF">MNBD_ALPHA11-944</name>
</gene>
<proteinExistence type="predicted"/>
<name>A0A3B0TQK5_9ZZZZ</name>
<sequence>MLNTRANLALTKVFNLYAKLCQTEIVQIGSARSKPIGFLIC</sequence>